<keyword evidence="1 8" id="KW-0436">Ligase</keyword>
<feature type="domain" description="GS beta-grasp" evidence="6">
    <location>
        <begin position="25"/>
        <end position="122"/>
    </location>
</feature>
<dbReference type="SUPFAM" id="SSF54368">
    <property type="entry name" value="Glutamine synthetase, N-terminal domain"/>
    <property type="match status" value="1"/>
</dbReference>
<dbReference type="SMART" id="SM01230">
    <property type="entry name" value="Gln-synt_C"/>
    <property type="match status" value="1"/>
</dbReference>
<dbReference type="PROSITE" id="PS51986">
    <property type="entry name" value="GS_BETA_GRASP"/>
    <property type="match status" value="1"/>
</dbReference>
<reference evidence="8" key="1">
    <citation type="submission" date="2021-12" db="EMBL/GenBank/DDBJ databases">
        <authorList>
            <person name="Rodrigo-Torres L."/>
            <person name="Arahal R. D."/>
            <person name="Lucena T."/>
        </authorList>
    </citation>
    <scope>NUCLEOTIDE SEQUENCE</scope>
    <source>
        <strain evidence="8">CECT 8226</strain>
    </source>
</reference>
<dbReference type="Gene3D" id="3.30.590.10">
    <property type="entry name" value="Glutamine synthetase/guanido kinase, catalytic domain"/>
    <property type="match status" value="1"/>
</dbReference>
<dbReference type="InterPro" id="IPR008146">
    <property type="entry name" value="Gln_synth_cat_dom"/>
</dbReference>
<dbReference type="SUPFAM" id="SSF55931">
    <property type="entry name" value="Glutamine synthetase/guanido kinase"/>
    <property type="match status" value="1"/>
</dbReference>
<dbReference type="Gene3D" id="3.10.20.70">
    <property type="entry name" value="Glutamine synthetase, N-terminal domain"/>
    <property type="match status" value="1"/>
</dbReference>
<evidence type="ECO:0000256" key="1">
    <source>
        <dbReference type="ARBA" id="ARBA00022598"/>
    </source>
</evidence>
<gene>
    <name evidence="8" type="primary">puuA_2</name>
    <name evidence="8" type="ORF">VHP8226_03583</name>
</gene>
<dbReference type="InterPro" id="IPR036651">
    <property type="entry name" value="Gln_synt_N_sf"/>
</dbReference>
<dbReference type="EC" id="6.3.1.11" evidence="8"/>
<dbReference type="RefSeq" id="WP_237486389.1">
    <property type="nucleotide sequence ID" value="NZ_CAKLCM010000003.1"/>
</dbReference>
<evidence type="ECO:0000256" key="5">
    <source>
        <dbReference type="RuleBase" id="RU000384"/>
    </source>
</evidence>
<dbReference type="EMBL" id="CAKLCM010000003">
    <property type="protein sequence ID" value="CAH0529827.1"/>
    <property type="molecule type" value="Genomic_DNA"/>
</dbReference>
<sequence length="457" mass="51305">MSAERKPWVTSADLNQAYDFIESHPDITSIDLILFDINGKERGKRIPVSSLPKVYESGVCMPASVFALDIKGETIEETGLGFDQGDSDRICRIVPGSLQPIPWKPGVAQAVLTMCNRQQSDGFFADPRLVLTKQLQDLQQQGFNPCVAVEYEFYLQDLHPDEQGNPQPPIMPLSQTRMAQTQVYSLDELDEFKSFIDEVIEVCQQQGIPASNISAEYAPGQFEVNLKHSSDVVAACDQSMLMKRVIRAIAKKHGFCANFMAKPYSEYSGNGCHIHVSLLDNDGNNIFSDQPEVFQHAIAGILKYMSETMAILAPNANSYRRFQPNMFVSMQPNWGWDNRTVALRVPSDTEENRRVEHRVAGADCNPYLVVGVILASILEGVQQQLQAPQAIDGNGFELPLDNPFPLSWPQALEQFDASKVLERHLSANFCRVYHANKYSEQLAFATNITPLEYEWYQ</sequence>
<dbReference type="PANTHER" id="PTHR43785:SF12">
    <property type="entry name" value="TYPE-1 GLUTAMINE SYNTHETASE 2"/>
    <property type="match status" value="1"/>
</dbReference>
<evidence type="ECO:0000259" key="6">
    <source>
        <dbReference type="PROSITE" id="PS51986"/>
    </source>
</evidence>
<evidence type="ECO:0000256" key="3">
    <source>
        <dbReference type="ARBA" id="ARBA00022840"/>
    </source>
</evidence>
<dbReference type="PANTHER" id="PTHR43785">
    <property type="entry name" value="GAMMA-GLUTAMYLPUTRESCINE SYNTHETASE"/>
    <property type="match status" value="1"/>
</dbReference>
<keyword evidence="2" id="KW-0547">Nucleotide-binding</keyword>
<protein>
    <submittedName>
        <fullName evidence="8">Gamma-glutamylputrescine synthetase PuuA</fullName>
        <ecNumber evidence="8">6.3.1.11</ecNumber>
    </submittedName>
</protein>
<name>A0ABM8ZNI9_9VIBR</name>
<dbReference type="Pfam" id="PF00120">
    <property type="entry name" value="Gln-synt_C"/>
    <property type="match status" value="1"/>
</dbReference>
<keyword evidence="9" id="KW-1185">Reference proteome</keyword>
<evidence type="ECO:0000313" key="9">
    <source>
        <dbReference type="Proteomes" id="UP000838160"/>
    </source>
</evidence>
<evidence type="ECO:0000256" key="2">
    <source>
        <dbReference type="ARBA" id="ARBA00022741"/>
    </source>
</evidence>
<proteinExistence type="inferred from homology"/>
<dbReference type="Proteomes" id="UP000838160">
    <property type="component" value="Unassembled WGS sequence"/>
</dbReference>
<keyword evidence="3" id="KW-0067">ATP-binding</keyword>
<comment type="similarity">
    <text evidence="4 5">Belongs to the glutamine synthetase family.</text>
</comment>
<dbReference type="InterPro" id="IPR014746">
    <property type="entry name" value="Gln_synth/guanido_kin_cat_dom"/>
</dbReference>
<comment type="caution">
    <text evidence="8">The sequence shown here is derived from an EMBL/GenBank/DDBJ whole genome shotgun (WGS) entry which is preliminary data.</text>
</comment>
<evidence type="ECO:0000256" key="4">
    <source>
        <dbReference type="PROSITE-ProRule" id="PRU01330"/>
    </source>
</evidence>
<organism evidence="8 9">
    <name type="scientific">Vibrio hippocampi</name>
    <dbReference type="NCBI Taxonomy" id="654686"/>
    <lineage>
        <taxon>Bacteria</taxon>
        <taxon>Pseudomonadati</taxon>
        <taxon>Pseudomonadota</taxon>
        <taxon>Gammaproteobacteria</taxon>
        <taxon>Vibrionales</taxon>
        <taxon>Vibrionaceae</taxon>
        <taxon>Vibrio</taxon>
    </lineage>
</organism>
<evidence type="ECO:0000313" key="8">
    <source>
        <dbReference type="EMBL" id="CAH0529827.1"/>
    </source>
</evidence>
<evidence type="ECO:0000259" key="7">
    <source>
        <dbReference type="PROSITE" id="PS51987"/>
    </source>
</evidence>
<accession>A0ABM8ZNI9</accession>
<dbReference type="InterPro" id="IPR008147">
    <property type="entry name" value="Gln_synt_N"/>
</dbReference>
<feature type="domain" description="GS catalytic" evidence="7">
    <location>
        <begin position="127"/>
        <end position="457"/>
    </location>
</feature>
<dbReference type="GO" id="GO:0034024">
    <property type="term" value="F:glutamate-putrescine ligase activity"/>
    <property type="evidence" value="ECO:0007669"/>
    <property type="project" value="UniProtKB-EC"/>
</dbReference>
<dbReference type="PROSITE" id="PS51987">
    <property type="entry name" value="GS_CATALYTIC"/>
    <property type="match status" value="1"/>
</dbReference>